<dbReference type="AlphaFoldDB" id="A0A9N8VV91"/>
<gene>
    <name evidence="1" type="ORF">RFULGI_LOCUS974</name>
</gene>
<name>A0A9N8VV91_9GLOM</name>
<dbReference type="OrthoDB" id="10656719at2759"/>
<dbReference type="EMBL" id="CAJVPZ010000520">
    <property type="protein sequence ID" value="CAG8467722.1"/>
    <property type="molecule type" value="Genomic_DNA"/>
</dbReference>
<proteinExistence type="predicted"/>
<evidence type="ECO:0000313" key="1">
    <source>
        <dbReference type="EMBL" id="CAG8467722.1"/>
    </source>
</evidence>
<dbReference type="Proteomes" id="UP000789396">
    <property type="component" value="Unassembled WGS sequence"/>
</dbReference>
<accession>A0A9N8VV91</accession>
<protein>
    <submittedName>
        <fullName evidence="1">19073_t:CDS:1</fullName>
    </submittedName>
</protein>
<feature type="non-terminal residue" evidence="1">
    <location>
        <position position="1"/>
    </location>
</feature>
<comment type="caution">
    <text evidence="1">The sequence shown here is derived from an EMBL/GenBank/DDBJ whole genome shotgun (WGS) entry which is preliminary data.</text>
</comment>
<reference evidence="1" key="1">
    <citation type="submission" date="2021-06" db="EMBL/GenBank/DDBJ databases">
        <authorList>
            <person name="Kallberg Y."/>
            <person name="Tangrot J."/>
            <person name="Rosling A."/>
        </authorList>
    </citation>
    <scope>NUCLEOTIDE SEQUENCE</scope>
    <source>
        <strain evidence="1">IN212</strain>
    </source>
</reference>
<sequence length="347" mass="39624">ALEKIDKADFKTEFDKVQSNGTIQTNIDNFVGYLKAEAGLIKVGSDKVGKKSYDFARTYPQAYNNNTVYADNHFRIADDTAFDFFNFIKEVKAKEEFLDKLDAVKQKDVPQTENYQIFLKGEAWDPIKLKDDYGIEIDKDNTTLYKTGVSSVNFTVNGGVKEDNLKEEKRKLTETETAIQNLITNELTSRRTSLTTYKITDGFELVKKADGTGEKDNRRTSSELMTIKEKLEEIRYLENADTAISSFNDDENVAYSKLEELLKDFQQSKIFKFITVEGTTNADKWAIKIALGQKENPTDTLTTYQILPNGKLDDKFKEVMTKKDAELTDLAKLFKKKKAKEIITLIK</sequence>
<keyword evidence="2" id="KW-1185">Reference proteome</keyword>
<organism evidence="1 2">
    <name type="scientific">Racocetra fulgida</name>
    <dbReference type="NCBI Taxonomy" id="60492"/>
    <lineage>
        <taxon>Eukaryota</taxon>
        <taxon>Fungi</taxon>
        <taxon>Fungi incertae sedis</taxon>
        <taxon>Mucoromycota</taxon>
        <taxon>Glomeromycotina</taxon>
        <taxon>Glomeromycetes</taxon>
        <taxon>Diversisporales</taxon>
        <taxon>Gigasporaceae</taxon>
        <taxon>Racocetra</taxon>
    </lineage>
</organism>
<evidence type="ECO:0000313" key="2">
    <source>
        <dbReference type="Proteomes" id="UP000789396"/>
    </source>
</evidence>